<evidence type="ECO:0000313" key="3">
    <source>
        <dbReference type="EMBL" id="MEJ5863402.1"/>
    </source>
</evidence>
<reference evidence="3 4" key="1">
    <citation type="submission" date="2024-02" db="EMBL/GenBank/DDBJ databases">
        <title>Identification of pathogenicity and growth-promoting function of Pseudomonas putida variant.</title>
        <authorList>
            <person name="Sun J."/>
        </authorList>
    </citation>
    <scope>NUCLEOTIDE SEQUENCE [LARGE SCALE GENOMIC DNA]</scope>
    <source>
        <strain evidence="3 4">A03</strain>
    </source>
</reference>
<evidence type="ECO:0000313" key="4">
    <source>
        <dbReference type="Proteomes" id="UP001380290"/>
    </source>
</evidence>
<dbReference type="Proteomes" id="UP001380290">
    <property type="component" value="Unassembled WGS sequence"/>
</dbReference>
<feature type="chain" id="PRO_5047221136" evidence="2">
    <location>
        <begin position="25"/>
        <end position="125"/>
    </location>
</feature>
<dbReference type="EMBL" id="JBBHLC010000018">
    <property type="protein sequence ID" value="MEJ5863402.1"/>
    <property type="molecule type" value="Genomic_DNA"/>
</dbReference>
<feature type="compositionally biased region" description="Low complexity" evidence="1">
    <location>
        <begin position="36"/>
        <end position="50"/>
    </location>
</feature>
<keyword evidence="4" id="KW-1185">Reference proteome</keyword>
<protein>
    <submittedName>
        <fullName evidence="3">Uncharacterized protein</fullName>
    </submittedName>
</protein>
<evidence type="ECO:0000256" key="1">
    <source>
        <dbReference type="SAM" id="MobiDB-lite"/>
    </source>
</evidence>
<dbReference type="RefSeq" id="WP_186516151.1">
    <property type="nucleotide sequence ID" value="NZ_JBAVVI010000065.1"/>
</dbReference>
<feature type="signal peptide" evidence="2">
    <location>
        <begin position="1"/>
        <end position="24"/>
    </location>
</feature>
<accession>A0ABU8QRV9</accession>
<organism evidence="3 4">
    <name type="scientific">Pseudomonas farsensis</name>
    <dbReference type="NCBI Taxonomy" id="2745492"/>
    <lineage>
        <taxon>Bacteria</taxon>
        <taxon>Pseudomonadati</taxon>
        <taxon>Pseudomonadota</taxon>
        <taxon>Gammaproteobacteria</taxon>
        <taxon>Pseudomonadales</taxon>
        <taxon>Pseudomonadaceae</taxon>
        <taxon>Pseudomonas</taxon>
    </lineage>
</organism>
<feature type="region of interest" description="Disordered" evidence="1">
    <location>
        <begin position="24"/>
        <end position="125"/>
    </location>
</feature>
<proteinExistence type="predicted"/>
<sequence>MNRNQLHGLCLALCLSTGAPLALAATDMNDNPPLPGQQQPGTGTLDQRGPSGSGVPGDGMGTGDGTVNPGNDDTRNGVGNPGTGRTAPDVGNPGGMRTTPDAGNPGTGRGTPATPGSSGGTGGGG</sequence>
<keyword evidence="2" id="KW-0732">Signal</keyword>
<gene>
    <name evidence="3" type="ORF">V7S98_09225</name>
</gene>
<feature type="compositionally biased region" description="Gly residues" evidence="1">
    <location>
        <begin position="51"/>
        <end position="64"/>
    </location>
</feature>
<name>A0ABU8QRV9_9PSED</name>
<evidence type="ECO:0000256" key="2">
    <source>
        <dbReference type="SAM" id="SignalP"/>
    </source>
</evidence>
<comment type="caution">
    <text evidence="3">The sequence shown here is derived from an EMBL/GenBank/DDBJ whole genome shotgun (WGS) entry which is preliminary data.</text>
</comment>